<feature type="transmembrane region" description="Helical" evidence="1">
    <location>
        <begin position="133"/>
        <end position="153"/>
    </location>
</feature>
<feature type="transmembrane region" description="Helical" evidence="1">
    <location>
        <begin position="165"/>
        <end position="183"/>
    </location>
</feature>
<gene>
    <name evidence="2" type="ORF">G2W53_035040</name>
</gene>
<evidence type="ECO:0000313" key="3">
    <source>
        <dbReference type="Proteomes" id="UP000634136"/>
    </source>
</evidence>
<proteinExistence type="predicted"/>
<feature type="transmembrane region" description="Helical" evidence="1">
    <location>
        <begin position="296"/>
        <end position="321"/>
    </location>
</feature>
<dbReference type="Proteomes" id="UP000634136">
    <property type="component" value="Unassembled WGS sequence"/>
</dbReference>
<dbReference type="EMBL" id="JAAIUW010000011">
    <property type="protein sequence ID" value="KAF7808297.1"/>
    <property type="molecule type" value="Genomic_DNA"/>
</dbReference>
<accession>A0A834W3L5</accession>
<evidence type="ECO:0000313" key="2">
    <source>
        <dbReference type="EMBL" id="KAF7808297.1"/>
    </source>
</evidence>
<keyword evidence="1" id="KW-1133">Transmembrane helix</keyword>
<feature type="transmembrane region" description="Helical" evidence="1">
    <location>
        <begin position="65"/>
        <end position="87"/>
    </location>
</feature>
<dbReference type="AlphaFoldDB" id="A0A834W3L5"/>
<keyword evidence="3" id="KW-1185">Reference proteome</keyword>
<keyword evidence="1" id="KW-0472">Membrane</keyword>
<dbReference type="PANTHER" id="PTHR37726:SF1">
    <property type="entry name" value="TRANSMEMBRANE PROTEIN"/>
    <property type="match status" value="1"/>
</dbReference>
<protein>
    <submittedName>
        <fullName evidence="2">Putative transmembrane protein</fullName>
    </submittedName>
</protein>
<comment type="caution">
    <text evidence="2">The sequence shown here is derived from an EMBL/GenBank/DDBJ whole genome shotgun (WGS) entry which is preliminary data.</text>
</comment>
<evidence type="ECO:0000256" key="1">
    <source>
        <dbReference type="SAM" id="Phobius"/>
    </source>
</evidence>
<reference evidence="2" key="1">
    <citation type="submission" date="2020-09" db="EMBL/GenBank/DDBJ databases">
        <title>Genome-Enabled Discovery of Anthraquinone Biosynthesis in Senna tora.</title>
        <authorList>
            <person name="Kang S.-H."/>
            <person name="Pandey R.P."/>
            <person name="Lee C.-M."/>
            <person name="Sim J.-S."/>
            <person name="Jeong J.-T."/>
            <person name="Choi B.-S."/>
            <person name="Jung M."/>
            <person name="Ginzburg D."/>
            <person name="Zhao K."/>
            <person name="Won S.Y."/>
            <person name="Oh T.-J."/>
            <person name="Yu Y."/>
            <person name="Kim N.-H."/>
            <person name="Lee O.R."/>
            <person name="Lee T.-H."/>
            <person name="Bashyal P."/>
            <person name="Kim T.-S."/>
            <person name="Lee W.-H."/>
            <person name="Kawkins C."/>
            <person name="Kim C.-K."/>
            <person name="Kim J.S."/>
            <person name="Ahn B.O."/>
            <person name="Rhee S.Y."/>
            <person name="Sohng J.K."/>
        </authorList>
    </citation>
    <scope>NUCLEOTIDE SEQUENCE</scope>
    <source>
        <tissue evidence="2">Leaf</tissue>
    </source>
</reference>
<dbReference type="PANTHER" id="PTHR37726">
    <property type="entry name" value="TRANSMEMBRANE PROTEIN"/>
    <property type="match status" value="1"/>
</dbReference>
<organism evidence="2 3">
    <name type="scientific">Senna tora</name>
    <dbReference type="NCBI Taxonomy" id="362788"/>
    <lineage>
        <taxon>Eukaryota</taxon>
        <taxon>Viridiplantae</taxon>
        <taxon>Streptophyta</taxon>
        <taxon>Embryophyta</taxon>
        <taxon>Tracheophyta</taxon>
        <taxon>Spermatophyta</taxon>
        <taxon>Magnoliopsida</taxon>
        <taxon>eudicotyledons</taxon>
        <taxon>Gunneridae</taxon>
        <taxon>Pentapetalae</taxon>
        <taxon>rosids</taxon>
        <taxon>fabids</taxon>
        <taxon>Fabales</taxon>
        <taxon>Fabaceae</taxon>
        <taxon>Caesalpinioideae</taxon>
        <taxon>Cassia clade</taxon>
        <taxon>Senna</taxon>
    </lineage>
</organism>
<feature type="transmembrane region" description="Helical" evidence="1">
    <location>
        <begin position="108"/>
        <end position="127"/>
    </location>
</feature>
<sequence>MNRLLWLPEYPTFQPEWDLHVEDIQNTFFKCISWQMEETLDATNCPYHYVCDRTYPPNFPLAVDVLVLLFTSASYLVTLFIVVMDMMSSGRRRSERIRSSSSSSPNRYLLPSGPISLPIIILAFAKGSQINTIFPLSFMGPPILQLVLISALSFDYGADDKDIKYTFFAASTVSGILHASLYLDSIVLPYYTGFDALVSSTFSGECGTCVCRKEALVVGGKLVKYRGWSVTTFLVVGVLCLRILCRIMCGSESEGENGKLLLLKGLTERLSWISIAIDCVYLTAKSPTDRGLLRGAAFGGILLLICLHVLKEACTHIYAMASMAENMKWKIPKFTFWACAKANKTGKIMNPVSIRVSDYSSSNNGVRVTCARAISAQLKPTFQGCLSM</sequence>
<keyword evidence="1 2" id="KW-0812">Transmembrane</keyword>
<dbReference type="OrthoDB" id="657942at2759"/>
<name>A0A834W3L5_9FABA</name>